<evidence type="ECO:0000313" key="9">
    <source>
        <dbReference type="EMBL" id="CAI8003600.1"/>
    </source>
</evidence>
<name>A0AA35R604_GEOBA</name>
<reference evidence="9" key="1">
    <citation type="submission" date="2023-03" db="EMBL/GenBank/DDBJ databases">
        <authorList>
            <person name="Steffen K."/>
            <person name="Cardenas P."/>
        </authorList>
    </citation>
    <scope>NUCLEOTIDE SEQUENCE</scope>
</reference>
<evidence type="ECO:0000313" key="10">
    <source>
        <dbReference type="Proteomes" id="UP001174909"/>
    </source>
</evidence>
<dbReference type="AlphaFoldDB" id="A0AA35R604"/>
<keyword evidence="3" id="KW-0812">Transmembrane</keyword>
<evidence type="ECO:0000256" key="2">
    <source>
        <dbReference type="ARBA" id="ARBA00009295"/>
    </source>
</evidence>
<keyword evidence="4" id="KW-1133">Transmembrane helix</keyword>
<evidence type="ECO:0000256" key="3">
    <source>
        <dbReference type="ARBA" id="ARBA00022692"/>
    </source>
</evidence>
<evidence type="ECO:0000256" key="1">
    <source>
        <dbReference type="ARBA" id="ARBA00004141"/>
    </source>
</evidence>
<dbReference type="GO" id="GO:0016020">
    <property type="term" value="C:membrane"/>
    <property type="evidence" value="ECO:0007669"/>
    <property type="project" value="UniProtKB-SubCell"/>
</dbReference>
<evidence type="ECO:0000256" key="7">
    <source>
        <dbReference type="ARBA" id="ARBA00023136"/>
    </source>
</evidence>
<comment type="caution">
    <text evidence="9">The sequence shown here is derived from an EMBL/GenBank/DDBJ whole genome shotgun (WGS) entry which is preliminary data.</text>
</comment>
<dbReference type="CDD" id="cd03506">
    <property type="entry name" value="Delta6-FADS-like"/>
    <property type="match status" value="1"/>
</dbReference>
<accession>A0AA35R604</accession>
<keyword evidence="6" id="KW-0443">Lipid metabolism</keyword>
<keyword evidence="5" id="KW-0560">Oxidoreductase</keyword>
<evidence type="ECO:0000259" key="8">
    <source>
        <dbReference type="Pfam" id="PF00487"/>
    </source>
</evidence>
<proteinExistence type="inferred from homology"/>
<comment type="subcellular location">
    <subcellularLocation>
        <location evidence="1">Membrane</location>
        <topology evidence="1">Multi-pass membrane protein</topology>
    </subcellularLocation>
</comment>
<evidence type="ECO:0000256" key="5">
    <source>
        <dbReference type="ARBA" id="ARBA00023002"/>
    </source>
</evidence>
<dbReference type="GO" id="GO:0006629">
    <property type="term" value="P:lipid metabolic process"/>
    <property type="evidence" value="ECO:0007669"/>
    <property type="project" value="UniProtKB-KW"/>
</dbReference>
<evidence type="ECO:0000256" key="6">
    <source>
        <dbReference type="ARBA" id="ARBA00023098"/>
    </source>
</evidence>
<protein>
    <submittedName>
        <fullName evidence="9">Acyl-CoA Delta-4 desaturase</fullName>
    </submittedName>
</protein>
<dbReference type="Pfam" id="PF00487">
    <property type="entry name" value="FA_desaturase"/>
    <property type="match status" value="1"/>
</dbReference>
<dbReference type="Proteomes" id="UP001174909">
    <property type="component" value="Unassembled WGS sequence"/>
</dbReference>
<dbReference type="EMBL" id="CASHTH010000524">
    <property type="protein sequence ID" value="CAI8003600.1"/>
    <property type="molecule type" value="Genomic_DNA"/>
</dbReference>
<organism evidence="9 10">
    <name type="scientific">Geodia barretti</name>
    <name type="common">Barrett's horny sponge</name>
    <dbReference type="NCBI Taxonomy" id="519541"/>
    <lineage>
        <taxon>Eukaryota</taxon>
        <taxon>Metazoa</taxon>
        <taxon>Porifera</taxon>
        <taxon>Demospongiae</taxon>
        <taxon>Heteroscleromorpha</taxon>
        <taxon>Tetractinellida</taxon>
        <taxon>Astrophorina</taxon>
        <taxon>Geodiidae</taxon>
        <taxon>Geodia</taxon>
    </lineage>
</organism>
<dbReference type="InterPro" id="IPR005804">
    <property type="entry name" value="FA_desaturase_dom"/>
</dbReference>
<dbReference type="GO" id="GO:0016717">
    <property type="term" value="F:oxidoreductase activity, acting on paired donors, with oxidation of a pair of donors resulting in the reduction of molecular oxygen to two molecules of water"/>
    <property type="evidence" value="ECO:0007669"/>
    <property type="project" value="TreeGrafter"/>
</dbReference>
<comment type="similarity">
    <text evidence="2">Belongs to the fatty acid desaturase type 1 family.</text>
</comment>
<feature type="domain" description="Fatty acid desaturase" evidence="8">
    <location>
        <begin position="3"/>
        <end position="108"/>
    </location>
</feature>
<sequence>MYYPLLGSFGGLVCWYYFMRFVESQWYVWVSQINHIPMDVEAEKHLDWVTLQLRGTCNVKPSLFKTWLCGHLNYQIEHHLFPAMPRSNYHIIQPRVKEFCQEHGLVYEEKDFWEGVYAMIKSLKDSGQLWADAWKQQSKRVE</sequence>
<keyword evidence="10" id="KW-1185">Reference proteome</keyword>
<gene>
    <name evidence="9" type="ORF">GBAR_LOCUS3686</name>
</gene>
<dbReference type="PANTHER" id="PTHR19353:SF88">
    <property type="entry name" value="DELTA(5) FATTY ACID DESATURASE FAT-4"/>
    <property type="match status" value="1"/>
</dbReference>
<dbReference type="InterPro" id="IPR012171">
    <property type="entry name" value="Fatty_acid_desaturase"/>
</dbReference>
<dbReference type="PANTHER" id="PTHR19353">
    <property type="entry name" value="FATTY ACID DESATURASE 2"/>
    <property type="match status" value="1"/>
</dbReference>
<keyword evidence="7" id="KW-0472">Membrane</keyword>
<evidence type="ECO:0000256" key="4">
    <source>
        <dbReference type="ARBA" id="ARBA00022989"/>
    </source>
</evidence>